<evidence type="ECO:0000313" key="11">
    <source>
        <dbReference type="EMBL" id="RAI45425.1"/>
    </source>
</evidence>
<evidence type="ECO:0000256" key="7">
    <source>
        <dbReference type="SAM" id="Phobius"/>
    </source>
</evidence>
<evidence type="ECO:0000259" key="10">
    <source>
        <dbReference type="PROSITE" id="PS50885"/>
    </source>
</evidence>
<dbReference type="InterPro" id="IPR004089">
    <property type="entry name" value="MCPsignal_dom"/>
</dbReference>
<evidence type="ECO:0000256" key="1">
    <source>
        <dbReference type="ARBA" id="ARBA00004429"/>
    </source>
</evidence>
<comment type="caution">
    <text evidence="11">The sequence shown here is derived from an EMBL/GenBank/DDBJ whole genome shotgun (WGS) entry which is preliminary data.</text>
</comment>
<evidence type="ECO:0000256" key="3">
    <source>
        <dbReference type="ARBA" id="ARBA00023224"/>
    </source>
</evidence>
<organism evidence="11 12">
    <name type="scientific">Rhodoplanes roseus</name>
    <dbReference type="NCBI Taxonomy" id="29409"/>
    <lineage>
        <taxon>Bacteria</taxon>
        <taxon>Pseudomonadati</taxon>
        <taxon>Pseudomonadota</taxon>
        <taxon>Alphaproteobacteria</taxon>
        <taxon>Hyphomicrobiales</taxon>
        <taxon>Nitrobacteraceae</taxon>
        <taxon>Rhodoplanes</taxon>
    </lineage>
</organism>
<dbReference type="GO" id="GO:0004888">
    <property type="term" value="F:transmembrane signaling receptor activity"/>
    <property type="evidence" value="ECO:0007669"/>
    <property type="project" value="InterPro"/>
</dbReference>
<proteinExistence type="inferred from homology"/>
<protein>
    <recommendedName>
        <fullName evidence="13">Methyl-accepting chemotaxis protein</fullName>
    </recommendedName>
</protein>
<gene>
    <name evidence="11" type="ORF">CH341_04080</name>
</gene>
<dbReference type="SUPFAM" id="SSF58104">
    <property type="entry name" value="Methyl-accepting chemotaxis protein (MCP) signaling domain"/>
    <property type="match status" value="1"/>
</dbReference>
<evidence type="ECO:0000256" key="2">
    <source>
        <dbReference type="ARBA" id="ARBA00022519"/>
    </source>
</evidence>
<dbReference type="PANTHER" id="PTHR32089">
    <property type="entry name" value="METHYL-ACCEPTING CHEMOTAXIS PROTEIN MCPB"/>
    <property type="match status" value="1"/>
</dbReference>
<dbReference type="PROSITE" id="PS50192">
    <property type="entry name" value="T_SNARE"/>
    <property type="match status" value="1"/>
</dbReference>
<feature type="domain" description="Methyl-accepting transducer" evidence="8">
    <location>
        <begin position="304"/>
        <end position="540"/>
    </location>
</feature>
<dbReference type="PRINTS" id="PR00260">
    <property type="entry name" value="CHEMTRNSDUCR"/>
</dbReference>
<comment type="similarity">
    <text evidence="4">Belongs to the methyl-accepting chemotaxis (MCP) protein family.</text>
</comment>
<dbReference type="PROSITE" id="PS50885">
    <property type="entry name" value="HAMP"/>
    <property type="match status" value="1"/>
</dbReference>
<keyword evidence="12" id="KW-1185">Reference proteome</keyword>
<evidence type="ECO:0008006" key="13">
    <source>
        <dbReference type="Google" id="ProtNLM"/>
    </source>
</evidence>
<evidence type="ECO:0000313" key="12">
    <source>
        <dbReference type="Proteomes" id="UP000249130"/>
    </source>
</evidence>
<dbReference type="InterPro" id="IPR000727">
    <property type="entry name" value="T_SNARE_dom"/>
</dbReference>
<keyword evidence="7" id="KW-0472">Membrane</keyword>
<dbReference type="Gene3D" id="1.10.287.950">
    <property type="entry name" value="Methyl-accepting chemotaxis protein"/>
    <property type="match status" value="1"/>
</dbReference>
<dbReference type="InterPro" id="IPR003660">
    <property type="entry name" value="HAMP_dom"/>
</dbReference>
<reference evidence="11 12" key="1">
    <citation type="submission" date="2017-07" db="EMBL/GenBank/DDBJ databases">
        <title>Draft Genome Sequences of Select Purple Nonsulfur Bacteria.</title>
        <authorList>
            <person name="Lasarre B."/>
            <person name="Mckinlay J.B."/>
        </authorList>
    </citation>
    <scope>NUCLEOTIDE SEQUENCE [LARGE SCALE GENOMIC DNA]</scope>
    <source>
        <strain evidence="11 12">DSM 5909</strain>
    </source>
</reference>
<evidence type="ECO:0000256" key="5">
    <source>
        <dbReference type="PROSITE-ProRule" id="PRU00284"/>
    </source>
</evidence>
<keyword evidence="2" id="KW-1003">Cell membrane</keyword>
<sequence length="595" mass="63622">MKLSDVRLLYKVLACVCLLAAVVAGTVWYASSQMLKIDVRYTELVEQKAAGIRSSLRTNISAYNFGRLTWRLLAQTDPADVRTMAQEIAANNTELLSRIEETRRRLPEVSGRLDEAGRYADGAMRAYADLERAMLTGKREDALRHTSQIAQQLDPMRETLRRITVDADKAMQEASAEESAHTSRTITTTVVVSSVALVLTLGLSIVWIQLGVVRPLRRLAATMDRLAHGDYAAEVEGLDRKDEVGLMARSVGVFRSNGLEMVRMRDEQVEAEKRAAADRQAAVHTIATDFEAAVGEIIGTVSAASGELEAAATSLTRTAQTTRDLSTTVAAASEQASANVQSVSAGGQEMAASVNEISRQVTESTRIAGEAVRQAEKTDARIGQLSQAAGRIGDVVKLITAIAEQTNLLALNATIEAARAGEAGKGFAVVAQEVKALAAQTAKATGDISSQIADMQSATHDSVGAIKEIVTTIARIAEIASAIAAAVEEQGAATHEVARNIQQASMGTGEVARTIVEVSRGANATEAASEQVRSSAAMLAHESTKLKDEVKNFLMSVRTGPLDRRKEDDPNYKGPERRADRGGAQRSDKLLRKAG</sequence>
<keyword evidence="3 5" id="KW-0807">Transducer</keyword>
<evidence type="ECO:0000256" key="4">
    <source>
        <dbReference type="ARBA" id="ARBA00029447"/>
    </source>
</evidence>
<feature type="domain" description="HAMP" evidence="10">
    <location>
        <begin position="210"/>
        <end position="263"/>
    </location>
</feature>
<dbReference type="Pfam" id="PF00672">
    <property type="entry name" value="HAMP"/>
    <property type="match status" value="1"/>
</dbReference>
<dbReference type="SMART" id="SM00283">
    <property type="entry name" value="MA"/>
    <property type="match status" value="1"/>
</dbReference>
<keyword evidence="7" id="KW-1133">Transmembrane helix</keyword>
<feature type="region of interest" description="Disordered" evidence="6">
    <location>
        <begin position="556"/>
        <end position="595"/>
    </location>
</feature>
<dbReference type="EMBL" id="NPEX01000016">
    <property type="protein sequence ID" value="RAI45425.1"/>
    <property type="molecule type" value="Genomic_DNA"/>
</dbReference>
<keyword evidence="2" id="KW-0997">Cell inner membrane</keyword>
<dbReference type="GO" id="GO:0006935">
    <property type="term" value="P:chemotaxis"/>
    <property type="evidence" value="ECO:0007669"/>
    <property type="project" value="InterPro"/>
</dbReference>
<dbReference type="Pfam" id="PF00015">
    <property type="entry name" value="MCPsignal"/>
    <property type="match status" value="1"/>
</dbReference>
<evidence type="ECO:0000256" key="6">
    <source>
        <dbReference type="SAM" id="MobiDB-lite"/>
    </source>
</evidence>
<dbReference type="Proteomes" id="UP000249130">
    <property type="component" value="Unassembled WGS sequence"/>
</dbReference>
<evidence type="ECO:0000259" key="9">
    <source>
        <dbReference type="PROSITE" id="PS50192"/>
    </source>
</evidence>
<evidence type="ECO:0000259" key="8">
    <source>
        <dbReference type="PROSITE" id="PS50111"/>
    </source>
</evidence>
<dbReference type="GO" id="GO:0005886">
    <property type="term" value="C:plasma membrane"/>
    <property type="evidence" value="ECO:0007669"/>
    <property type="project" value="UniProtKB-SubCell"/>
</dbReference>
<dbReference type="InterPro" id="IPR004090">
    <property type="entry name" value="Chemotax_Me-accpt_rcpt"/>
</dbReference>
<accession>A0A327L5U5</accession>
<dbReference type="GO" id="GO:0007165">
    <property type="term" value="P:signal transduction"/>
    <property type="evidence" value="ECO:0007669"/>
    <property type="project" value="UniProtKB-KW"/>
</dbReference>
<keyword evidence="7" id="KW-0812">Transmembrane</keyword>
<dbReference type="RefSeq" id="WP_111417758.1">
    <property type="nucleotide sequence ID" value="NZ_NPEX01000016.1"/>
</dbReference>
<feature type="transmembrane region" description="Helical" evidence="7">
    <location>
        <begin position="190"/>
        <end position="213"/>
    </location>
</feature>
<dbReference type="Gene3D" id="6.10.340.10">
    <property type="match status" value="1"/>
</dbReference>
<feature type="domain" description="T-SNARE coiled-coil homology" evidence="9">
    <location>
        <begin position="456"/>
        <end position="518"/>
    </location>
</feature>
<comment type="subcellular location">
    <subcellularLocation>
        <location evidence="1">Cell inner membrane</location>
        <topology evidence="1">Multi-pass membrane protein</topology>
    </subcellularLocation>
</comment>
<dbReference type="PROSITE" id="PS50111">
    <property type="entry name" value="CHEMOTAXIS_TRANSDUC_2"/>
    <property type="match status" value="1"/>
</dbReference>
<dbReference type="PANTHER" id="PTHR32089:SF112">
    <property type="entry name" value="LYSOZYME-LIKE PROTEIN-RELATED"/>
    <property type="match status" value="1"/>
</dbReference>
<feature type="compositionally biased region" description="Basic and acidic residues" evidence="6">
    <location>
        <begin position="561"/>
        <end position="595"/>
    </location>
</feature>
<name>A0A327L5U5_9BRAD</name>
<dbReference type="AlphaFoldDB" id="A0A327L5U5"/>
<dbReference type="CDD" id="cd06225">
    <property type="entry name" value="HAMP"/>
    <property type="match status" value="1"/>
</dbReference>
<dbReference type="SMART" id="SM00304">
    <property type="entry name" value="HAMP"/>
    <property type="match status" value="1"/>
</dbReference>